<comment type="caution">
    <text evidence="1">The sequence shown here is derived from an EMBL/GenBank/DDBJ whole genome shotgun (WGS) entry which is preliminary data.</text>
</comment>
<dbReference type="Proteomes" id="UP000887013">
    <property type="component" value="Unassembled WGS sequence"/>
</dbReference>
<protein>
    <submittedName>
        <fullName evidence="1">Uncharacterized protein</fullName>
    </submittedName>
</protein>
<gene>
    <name evidence="1" type="ORF">NPIL_368591</name>
</gene>
<evidence type="ECO:0000313" key="1">
    <source>
        <dbReference type="EMBL" id="GFT20575.1"/>
    </source>
</evidence>
<accession>A0A8X6NKP9</accession>
<name>A0A8X6NKP9_NEPPI</name>
<reference evidence="1" key="1">
    <citation type="submission" date="2020-08" db="EMBL/GenBank/DDBJ databases">
        <title>Multicomponent nature underlies the extraordinary mechanical properties of spider dragline silk.</title>
        <authorList>
            <person name="Kono N."/>
            <person name="Nakamura H."/>
            <person name="Mori M."/>
            <person name="Yoshida Y."/>
            <person name="Ohtoshi R."/>
            <person name="Malay A.D."/>
            <person name="Moran D.A.P."/>
            <person name="Tomita M."/>
            <person name="Numata K."/>
            <person name="Arakawa K."/>
        </authorList>
    </citation>
    <scope>NUCLEOTIDE SEQUENCE</scope>
</reference>
<dbReference type="AlphaFoldDB" id="A0A8X6NKP9"/>
<keyword evidence="2" id="KW-1185">Reference proteome</keyword>
<evidence type="ECO:0000313" key="2">
    <source>
        <dbReference type="Proteomes" id="UP000887013"/>
    </source>
</evidence>
<dbReference type="EMBL" id="BMAW01059305">
    <property type="protein sequence ID" value="GFT20575.1"/>
    <property type="molecule type" value="Genomic_DNA"/>
</dbReference>
<sequence>MQRSIKHNYAMKLYVTLEKLTVYTLVVIQQVFESESLSKASIFFKIAQVLRRQAREYGRRTPRGGPSTSRNEDIVQRVRDVVTSHQRLSVQMIAYNTGIDKMTVFTIITENVQMHQGLPQSFDRRQKAKHFACLRKPFAAFQTNPQCVKQCNNRRRSVITTPRQID</sequence>
<proteinExistence type="predicted"/>
<organism evidence="1 2">
    <name type="scientific">Nephila pilipes</name>
    <name type="common">Giant wood spider</name>
    <name type="synonym">Nephila maculata</name>
    <dbReference type="NCBI Taxonomy" id="299642"/>
    <lineage>
        <taxon>Eukaryota</taxon>
        <taxon>Metazoa</taxon>
        <taxon>Ecdysozoa</taxon>
        <taxon>Arthropoda</taxon>
        <taxon>Chelicerata</taxon>
        <taxon>Arachnida</taxon>
        <taxon>Araneae</taxon>
        <taxon>Araneomorphae</taxon>
        <taxon>Entelegynae</taxon>
        <taxon>Araneoidea</taxon>
        <taxon>Nephilidae</taxon>
        <taxon>Nephila</taxon>
    </lineage>
</organism>